<keyword evidence="4" id="KW-0479">Metal-binding</keyword>
<organism evidence="6 7">
    <name type="scientific">Coccomyxa viridis</name>
    <dbReference type="NCBI Taxonomy" id="1274662"/>
    <lineage>
        <taxon>Eukaryota</taxon>
        <taxon>Viridiplantae</taxon>
        <taxon>Chlorophyta</taxon>
        <taxon>core chlorophytes</taxon>
        <taxon>Trebouxiophyceae</taxon>
        <taxon>Trebouxiophyceae incertae sedis</taxon>
        <taxon>Coccomyxaceae</taxon>
        <taxon>Coccomyxa</taxon>
    </lineage>
</organism>
<evidence type="ECO:0000259" key="5">
    <source>
        <dbReference type="PROSITE" id="PS51443"/>
    </source>
</evidence>
<gene>
    <name evidence="6" type="primary">g7346</name>
    <name evidence="6" type="ORF">VP750_LOCUS6288</name>
</gene>
<evidence type="ECO:0000256" key="3">
    <source>
        <dbReference type="ARBA" id="ARBA00022679"/>
    </source>
</evidence>
<dbReference type="SUPFAM" id="SSF54001">
    <property type="entry name" value="Cysteine proteinases"/>
    <property type="match status" value="1"/>
</dbReference>
<protein>
    <recommendedName>
        <fullName evidence="1">glutathione gamma-glutamylcysteinyltransferase</fullName>
        <ecNumber evidence="1">2.3.2.15</ecNumber>
    </recommendedName>
</protein>
<dbReference type="EMBL" id="CAXHTA020000011">
    <property type="protein sequence ID" value="CAL5224629.1"/>
    <property type="molecule type" value="Genomic_DNA"/>
</dbReference>
<dbReference type="PANTHER" id="PTHR33447">
    <property type="entry name" value="GLUTATHIONE GAMMA-GLUTAMYLCYSTEINYLTRANSFERASE"/>
    <property type="match status" value="1"/>
</dbReference>
<accession>A0ABP1G067</accession>
<dbReference type="PANTHER" id="PTHR33447:SF2">
    <property type="entry name" value="GLUTATHIONE GAMMA-GLUTAMYLCYSTEINYLTRANSFERASE"/>
    <property type="match status" value="1"/>
</dbReference>
<dbReference type="InterPro" id="IPR007719">
    <property type="entry name" value="PCS_N"/>
</dbReference>
<dbReference type="Gene3D" id="3.90.70.30">
    <property type="entry name" value="Phytochelatin synthase, N-terminal domain"/>
    <property type="match status" value="1"/>
</dbReference>
<evidence type="ECO:0000256" key="4">
    <source>
        <dbReference type="ARBA" id="ARBA00022723"/>
    </source>
</evidence>
<dbReference type="InterPro" id="IPR040409">
    <property type="entry name" value="PCS-like"/>
</dbReference>
<evidence type="ECO:0000313" key="6">
    <source>
        <dbReference type="EMBL" id="CAL5224629.1"/>
    </source>
</evidence>
<name>A0ABP1G067_9CHLO</name>
<sequence>MRPAQDLIAPHEDCPISSSLLMASIAASPTRTFYKRQLPCPPAVGFSSPEAAGKALLAEAMLKGTMEGFFKLIEQYRTQDEPSFCGLASLAMVLNTLQIDPRRAWKGPWRWFHEEMLDCCLPIAHVVEGGIVLDQAACLARCNGARVELHRAGSFSLEEFREAVRETSTSETEHLIASYSRKEFLQTGDGHFSPLGGYHEDKDMVLILDTASFKYPLHWVPLESLFRAMQQIDPVTSKARGFLRMGAQPRLESVLFTLRRCGREWRAAAEYWHGPMQRALERSAATSAEEAVQSAVAGAPLDAVRHFVACRETATCTSSLSGSCTQPAVVSTLLRELQQHRLYALVEASLKEKSQQEMAKKGLANGRFDRTTPHHYSSGWHDAERVMVYLLLAPVTSWEAVQSQELDVLLEVRQGSILETELEYLRCQQRELPVLDHFDTLNAECSNRCSQQSHDSSF</sequence>
<dbReference type="PROSITE" id="PS51443">
    <property type="entry name" value="PCS"/>
    <property type="match status" value="1"/>
</dbReference>
<feature type="domain" description="Peptidase C83" evidence="5">
    <location>
        <begin position="28"/>
        <end position="250"/>
    </location>
</feature>
<reference evidence="6 7" key="1">
    <citation type="submission" date="2024-06" db="EMBL/GenBank/DDBJ databases">
        <authorList>
            <person name="Kraege A."/>
            <person name="Thomma B."/>
        </authorList>
    </citation>
    <scope>NUCLEOTIDE SEQUENCE [LARGE SCALE GENOMIC DNA]</scope>
</reference>
<evidence type="ECO:0000313" key="7">
    <source>
        <dbReference type="Proteomes" id="UP001497392"/>
    </source>
</evidence>
<comment type="caution">
    <text evidence="6">The sequence shown here is derived from an EMBL/GenBank/DDBJ whole genome shotgun (WGS) entry which is preliminary data.</text>
</comment>
<dbReference type="Proteomes" id="UP001497392">
    <property type="component" value="Unassembled WGS sequence"/>
</dbReference>
<dbReference type="InterPro" id="IPR038765">
    <property type="entry name" value="Papain-like_cys_pep_sf"/>
</dbReference>
<dbReference type="InterPro" id="IPR038156">
    <property type="entry name" value="PCS_N_sf"/>
</dbReference>
<keyword evidence="7" id="KW-1185">Reference proteome</keyword>
<evidence type="ECO:0000256" key="1">
    <source>
        <dbReference type="ARBA" id="ARBA00012468"/>
    </source>
</evidence>
<keyword evidence="2" id="KW-0104">Cadmium</keyword>
<dbReference type="Pfam" id="PF05023">
    <property type="entry name" value="Phytochelatin"/>
    <property type="match status" value="1"/>
</dbReference>
<keyword evidence="3" id="KW-0808">Transferase</keyword>
<dbReference type="EC" id="2.3.2.15" evidence="1"/>
<proteinExistence type="predicted"/>
<evidence type="ECO:0000256" key="2">
    <source>
        <dbReference type="ARBA" id="ARBA00022539"/>
    </source>
</evidence>